<dbReference type="AlphaFoldDB" id="X7E4N1"/>
<dbReference type="Gene3D" id="3.40.50.300">
    <property type="entry name" value="P-loop containing nucleotide triphosphate hydrolases"/>
    <property type="match status" value="1"/>
</dbReference>
<dbReference type="EMBL" id="JAMB01000010">
    <property type="protein sequence ID" value="ETX10138.1"/>
    <property type="molecule type" value="Genomic_DNA"/>
</dbReference>
<reference evidence="2 3" key="1">
    <citation type="submission" date="2014-01" db="EMBL/GenBank/DDBJ databases">
        <title>Marinomonas ushuaiensis DSM 15871 Genome Sequencing.</title>
        <authorList>
            <person name="Lai Q."/>
            <person name="Shao Z.S."/>
        </authorList>
    </citation>
    <scope>NUCLEOTIDE SEQUENCE [LARGE SCALE GENOMIC DNA]</scope>
    <source>
        <strain evidence="2 3">DSM 15871</strain>
    </source>
</reference>
<dbReference type="Pfam" id="PF00485">
    <property type="entry name" value="PRK"/>
    <property type="match status" value="1"/>
</dbReference>
<dbReference type="SUPFAM" id="SSF52540">
    <property type="entry name" value="P-loop containing nucleoside triphosphate hydrolases"/>
    <property type="match status" value="1"/>
</dbReference>
<dbReference type="GO" id="GO:0016301">
    <property type="term" value="F:kinase activity"/>
    <property type="evidence" value="ECO:0007669"/>
    <property type="project" value="InterPro"/>
</dbReference>
<dbReference type="PATRIC" id="fig|1122207.3.peg.2335"/>
<dbReference type="RefSeq" id="WP_036162632.1">
    <property type="nucleotide sequence ID" value="NZ_JAMB01000010.1"/>
</dbReference>
<organism evidence="2 3">
    <name type="scientific">Marinomonas ushuaiensis DSM 15871</name>
    <dbReference type="NCBI Taxonomy" id="1122207"/>
    <lineage>
        <taxon>Bacteria</taxon>
        <taxon>Pseudomonadati</taxon>
        <taxon>Pseudomonadota</taxon>
        <taxon>Gammaproteobacteria</taxon>
        <taxon>Oceanospirillales</taxon>
        <taxon>Oceanospirillaceae</taxon>
        <taxon>Marinomonas</taxon>
    </lineage>
</organism>
<dbReference type="InterPro" id="IPR027417">
    <property type="entry name" value="P-loop_NTPase"/>
</dbReference>
<keyword evidence="3" id="KW-1185">Reference proteome</keyword>
<evidence type="ECO:0000313" key="2">
    <source>
        <dbReference type="EMBL" id="ETX10138.1"/>
    </source>
</evidence>
<dbReference type="STRING" id="1122207.MUS1_03570"/>
<protein>
    <recommendedName>
        <fullName evidence="1">Phosphoribulokinase/uridine kinase domain-containing protein</fullName>
    </recommendedName>
</protein>
<accession>X7E4N1</accession>
<name>X7E4N1_9GAMM</name>
<dbReference type="OrthoDB" id="455474at2"/>
<feature type="domain" description="Phosphoribulokinase/uridine kinase" evidence="1">
    <location>
        <begin position="67"/>
        <end position="185"/>
    </location>
</feature>
<dbReference type="Proteomes" id="UP000054058">
    <property type="component" value="Unassembled WGS sequence"/>
</dbReference>
<evidence type="ECO:0000313" key="3">
    <source>
        <dbReference type="Proteomes" id="UP000054058"/>
    </source>
</evidence>
<gene>
    <name evidence="2" type="ORF">MUS1_03570</name>
</gene>
<dbReference type="PANTHER" id="PTHR10285">
    <property type="entry name" value="URIDINE KINASE"/>
    <property type="match status" value="1"/>
</dbReference>
<sequence>MFKQHCKSNYMHASQPGSLSHRLRFEVEQTLASLYAAPSLIDQLDSLYLPFSSWIDKKANIGKGPLFVGVGGAQGCGKTTFCSVISRVLRKGFDLNCVVLSLDDLYSTRYDRLKYANQTTDMFSVRGVPGTHDIELAMVLFERLRNLKEGEVMRLPCFDKSIDDRKAVHLWQEVQGPVDVVLFEGWCVGAPPMNSALKHPINQLEQEMDVNGLWRKTINDRLKKDYKDLFAKIDLMLWMQAPHYDVVYDWRNKQERMLESHLHDIHGILLDTIDLKVMSEEELRRFMQYYERLTCHLLAVMPDKTDVLFKLNEAQEVIDIRFPVEH</sequence>
<dbReference type="InterPro" id="IPR006083">
    <property type="entry name" value="PRK/URK"/>
</dbReference>
<dbReference type="eggNOG" id="COG4240">
    <property type="taxonomic scope" value="Bacteria"/>
</dbReference>
<evidence type="ECO:0000259" key="1">
    <source>
        <dbReference type="Pfam" id="PF00485"/>
    </source>
</evidence>
<dbReference type="GO" id="GO:0005524">
    <property type="term" value="F:ATP binding"/>
    <property type="evidence" value="ECO:0007669"/>
    <property type="project" value="InterPro"/>
</dbReference>
<proteinExistence type="predicted"/>
<comment type="caution">
    <text evidence="2">The sequence shown here is derived from an EMBL/GenBank/DDBJ whole genome shotgun (WGS) entry which is preliminary data.</text>
</comment>